<keyword evidence="3" id="KW-0206">Cytoskeleton</keyword>
<gene>
    <name evidence="6" type="primary">efhc2</name>
    <name evidence="6" type="ORF">EVAR_57124_1</name>
</gene>
<dbReference type="OrthoDB" id="10255210at2759"/>
<dbReference type="Pfam" id="PF06565">
    <property type="entry name" value="DM10_dom"/>
    <property type="match status" value="1"/>
</dbReference>
<dbReference type="Proteomes" id="UP000299102">
    <property type="component" value="Unassembled WGS sequence"/>
</dbReference>
<dbReference type="GO" id="GO:0005930">
    <property type="term" value="C:axoneme"/>
    <property type="evidence" value="ECO:0007669"/>
    <property type="project" value="UniProtKB-SubCell"/>
</dbReference>
<dbReference type="Gene3D" id="2.30.29.170">
    <property type="match status" value="1"/>
</dbReference>
<dbReference type="EMBL" id="BGZK01001364">
    <property type="protein sequence ID" value="GBP78278.1"/>
    <property type="molecule type" value="Genomic_DNA"/>
</dbReference>
<name>A0A4C1YQ48_EUMVA</name>
<keyword evidence="7" id="KW-1185">Reference proteome</keyword>
<comment type="caution">
    <text evidence="6">The sequence shown here is derived from an EMBL/GenBank/DDBJ whole genome shotgun (WGS) entry which is preliminary data.</text>
</comment>
<evidence type="ECO:0000256" key="3">
    <source>
        <dbReference type="ARBA" id="ARBA00023212"/>
    </source>
</evidence>
<keyword evidence="4" id="KW-0966">Cell projection</keyword>
<protein>
    <submittedName>
        <fullName evidence="6">EF-hand domain-containing family member C2</fullName>
    </submittedName>
</protein>
<evidence type="ECO:0000313" key="7">
    <source>
        <dbReference type="Proteomes" id="UP000299102"/>
    </source>
</evidence>
<accession>A0A4C1YQ48</accession>
<dbReference type="PROSITE" id="PS51336">
    <property type="entry name" value="DM10"/>
    <property type="match status" value="1"/>
</dbReference>
<evidence type="ECO:0000256" key="4">
    <source>
        <dbReference type="ARBA" id="ARBA00023273"/>
    </source>
</evidence>
<reference evidence="6 7" key="1">
    <citation type="journal article" date="2019" name="Commun. Biol.">
        <title>The bagworm genome reveals a unique fibroin gene that provides high tensile strength.</title>
        <authorList>
            <person name="Kono N."/>
            <person name="Nakamura H."/>
            <person name="Ohtoshi R."/>
            <person name="Tomita M."/>
            <person name="Numata K."/>
            <person name="Arakawa K."/>
        </authorList>
    </citation>
    <scope>NUCLEOTIDE SEQUENCE [LARGE SCALE GENOMIC DNA]</scope>
</reference>
<evidence type="ECO:0000259" key="5">
    <source>
        <dbReference type="PROSITE" id="PS51336"/>
    </source>
</evidence>
<comment type="subcellular location">
    <subcellularLocation>
        <location evidence="1">Cytoplasm</location>
        <location evidence="1">Cytoskeleton</location>
        <location evidence="1">Cilium axoneme</location>
    </subcellularLocation>
</comment>
<keyword evidence="2" id="KW-0963">Cytoplasm</keyword>
<evidence type="ECO:0000256" key="2">
    <source>
        <dbReference type="ARBA" id="ARBA00022490"/>
    </source>
</evidence>
<dbReference type="AlphaFoldDB" id="A0A4C1YQ48"/>
<organism evidence="6 7">
    <name type="scientific">Eumeta variegata</name>
    <name type="common">Bagworm moth</name>
    <name type="synonym">Eumeta japonica</name>
    <dbReference type="NCBI Taxonomy" id="151549"/>
    <lineage>
        <taxon>Eukaryota</taxon>
        <taxon>Metazoa</taxon>
        <taxon>Ecdysozoa</taxon>
        <taxon>Arthropoda</taxon>
        <taxon>Hexapoda</taxon>
        <taxon>Insecta</taxon>
        <taxon>Pterygota</taxon>
        <taxon>Neoptera</taxon>
        <taxon>Endopterygota</taxon>
        <taxon>Lepidoptera</taxon>
        <taxon>Glossata</taxon>
        <taxon>Ditrysia</taxon>
        <taxon>Tineoidea</taxon>
        <taxon>Psychidae</taxon>
        <taxon>Oiketicinae</taxon>
        <taxon>Eumeta</taxon>
    </lineage>
</organism>
<evidence type="ECO:0000256" key="1">
    <source>
        <dbReference type="ARBA" id="ARBA00004430"/>
    </source>
</evidence>
<sequence>MIAVTEYYSPCDLIVGSTVSVYGRRFLICDCDAYTRHYFKSIFLWSGFQADIARILSKAPTTRRPSSLTKYESMFLICQEKKKCDIQTDSNRNLDVRGPLRHFTYGPFIQYNFKAGTDNISSARSVWHPIKENISVSSTTKIEKLPTTDRTRKAPSNAS</sequence>
<evidence type="ECO:0000313" key="6">
    <source>
        <dbReference type="EMBL" id="GBP78278.1"/>
    </source>
</evidence>
<dbReference type="InterPro" id="IPR006602">
    <property type="entry name" value="DM10_dom"/>
</dbReference>
<proteinExistence type="predicted"/>
<feature type="domain" description="DM10" evidence="5">
    <location>
        <begin position="1"/>
        <end position="43"/>
    </location>
</feature>